<evidence type="ECO:0000313" key="3">
    <source>
        <dbReference type="Proteomes" id="UP000187735"/>
    </source>
</evidence>
<organism evidence="2 3">
    <name type="scientific">Fuerstiella marisgermanici</name>
    <dbReference type="NCBI Taxonomy" id="1891926"/>
    <lineage>
        <taxon>Bacteria</taxon>
        <taxon>Pseudomonadati</taxon>
        <taxon>Planctomycetota</taxon>
        <taxon>Planctomycetia</taxon>
        <taxon>Planctomycetales</taxon>
        <taxon>Planctomycetaceae</taxon>
        <taxon>Fuerstiella</taxon>
    </lineage>
</organism>
<keyword evidence="3" id="KW-1185">Reference proteome</keyword>
<name>A0A1P8WKT0_9PLAN</name>
<evidence type="ECO:0000313" key="2">
    <source>
        <dbReference type="EMBL" id="APZ94655.1"/>
    </source>
</evidence>
<sequence length="379" mass="41278">MNTSNRLGLTLLEMVTVVLICLVLLALLLPAVRTARGPARRTQCLDNQRNVTVAILNFASTNDGRFPAQAHYLDRIRDDDNASVIFDGRSWVVDLLPYMDGQGTYDRWDKTQPWNSRSSDRSGVSNAELSRLKLDFLGCPEDPSSFFVDGGLSYALNCGVGDRNWIASVGPKPECQLESGHHFMVEPFDWNGNGILPPEDLEDAAITRDFGVFWPQFGSPSDGGKDDLRYKHHVVGEIYDGSGNTIMLGENINAGTRPGNNTPSWADPHIGSSGLVLPVDAKQINKTIHSNDGSLADVVISKPFSPAINQSKNAGEGKAPFANTNHPGIGVFAYCDGSVLTISENIDLRVYTCLMTPCGTRERDLSGFVSEQPVTADDF</sequence>
<accession>A0A1P8WKT0</accession>
<dbReference type="EMBL" id="CP017641">
    <property type="protein sequence ID" value="APZ94655.1"/>
    <property type="molecule type" value="Genomic_DNA"/>
</dbReference>
<dbReference type="PANTHER" id="PTHR30093:SF2">
    <property type="entry name" value="TYPE II SECRETION SYSTEM PROTEIN H"/>
    <property type="match status" value="1"/>
</dbReference>
<dbReference type="InterPro" id="IPR045584">
    <property type="entry name" value="Pilin-like"/>
</dbReference>
<dbReference type="Pfam" id="PF07596">
    <property type="entry name" value="SBP_bac_10"/>
    <property type="match status" value="1"/>
</dbReference>
<feature type="domain" description="DUF1559" evidence="1">
    <location>
        <begin position="34"/>
        <end position="348"/>
    </location>
</feature>
<protein>
    <recommendedName>
        <fullName evidence="1">DUF1559 domain-containing protein</fullName>
    </recommendedName>
</protein>
<reference evidence="2 3" key="1">
    <citation type="journal article" date="2016" name="Front. Microbiol.">
        <title>Fuerstia marisgermanicae gen. nov., sp. nov., an Unusual Member of the Phylum Planctomycetes from the German Wadden Sea.</title>
        <authorList>
            <person name="Kohn T."/>
            <person name="Heuer A."/>
            <person name="Jogler M."/>
            <person name="Vollmers J."/>
            <person name="Boedeker C."/>
            <person name="Bunk B."/>
            <person name="Rast P."/>
            <person name="Borchert D."/>
            <person name="Glockner I."/>
            <person name="Freese H.M."/>
            <person name="Klenk H.P."/>
            <person name="Overmann J."/>
            <person name="Kaster A.K."/>
            <person name="Rohde M."/>
            <person name="Wiegand S."/>
            <person name="Jogler C."/>
        </authorList>
    </citation>
    <scope>NUCLEOTIDE SEQUENCE [LARGE SCALE GENOMIC DNA]</scope>
    <source>
        <strain evidence="2 3">NH11</strain>
    </source>
</reference>
<dbReference type="InterPro" id="IPR011453">
    <property type="entry name" value="DUF1559"/>
</dbReference>
<dbReference type="OrthoDB" id="269098at2"/>
<dbReference type="AlphaFoldDB" id="A0A1P8WKT0"/>
<gene>
    <name evidence="2" type="ORF">Fuma_04288</name>
</gene>
<dbReference type="KEGG" id="fmr:Fuma_04288"/>
<proteinExistence type="predicted"/>
<dbReference type="SUPFAM" id="SSF54523">
    <property type="entry name" value="Pili subunits"/>
    <property type="match status" value="1"/>
</dbReference>
<dbReference type="RefSeq" id="WP_077025928.1">
    <property type="nucleotide sequence ID" value="NZ_CP017641.1"/>
</dbReference>
<dbReference type="Proteomes" id="UP000187735">
    <property type="component" value="Chromosome"/>
</dbReference>
<dbReference type="PANTHER" id="PTHR30093">
    <property type="entry name" value="GENERAL SECRETION PATHWAY PROTEIN G"/>
    <property type="match status" value="1"/>
</dbReference>
<evidence type="ECO:0000259" key="1">
    <source>
        <dbReference type="Pfam" id="PF07596"/>
    </source>
</evidence>